<dbReference type="Pfam" id="PF01569">
    <property type="entry name" value="PAP2"/>
    <property type="match status" value="1"/>
</dbReference>
<evidence type="ECO:0000259" key="2">
    <source>
        <dbReference type="SMART" id="SM00014"/>
    </source>
</evidence>
<feature type="transmembrane region" description="Helical" evidence="1">
    <location>
        <begin position="176"/>
        <end position="194"/>
    </location>
</feature>
<keyword evidence="1" id="KW-0472">Membrane</keyword>
<dbReference type="STRING" id="1121449.SAMN02745704_01795"/>
<dbReference type="PANTHER" id="PTHR14969:SF13">
    <property type="entry name" value="AT30094P"/>
    <property type="match status" value="1"/>
</dbReference>
<dbReference type="EMBL" id="FUYC01000007">
    <property type="protein sequence ID" value="SKA84655.1"/>
    <property type="molecule type" value="Genomic_DNA"/>
</dbReference>
<dbReference type="InterPro" id="IPR000326">
    <property type="entry name" value="PAP2/HPO"/>
</dbReference>
<evidence type="ECO:0000313" key="3">
    <source>
        <dbReference type="EMBL" id="SKA84655.1"/>
    </source>
</evidence>
<evidence type="ECO:0000256" key="1">
    <source>
        <dbReference type="SAM" id="Phobius"/>
    </source>
</evidence>
<dbReference type="Proteomes" id="UP000190027">
    <property type="component" value="Unassembled WGS sequence"/>
</dbReference>
<dbReference type="RefSeq" id="WP_078717355.1">
    <property type="nucleotide sequence ID" value="NZ_FUYC01000007.1"/>
</dbReference>
<dbReference type="SMART" id="SM00014">
    <property type="entry name" value="acidPPc"/>
    <property type="match status" value="1"/>
</dbReference>
<reference evidence="3 4" key="1">
    <citation type="submission" date="2017-02" db="EMBL/GenBank/DDBJ databases">
        <authorList>
            <person name="Peterson S.W."/>
        </authorList>
    </citation>
    <scope>NUCLEOTIDE SEQUENCE [LARGE SCALE GENOMIC DNA]</scope>
    <source>
        <strain evidence="3 4">DSM 16080</strain>
    </source>
</reference>
<protein>
    <submittedName>
        <fullName evidence="3">Undecaprenyl-diphosphatase</fullName>
    </submittedName>
</protein>
<proteinExistence type="predicted"/>
<dbReference type="SUPFAM" id="SSF48317">
    <property type="entry name" value="Acid phosphatase/Vanadium-dependent haloperoxidase"/>
    <property type="match status" value="1"/>
</dbReference>
<gene>
    <name evidence="3" type="ORF">SAMN02745704_01795</name>
</gene>
<feature type="transmembrane region" description="Helical" evidence="1">
    <location>
        <begin position="58"/>
        <end position="78"/>
    </location>
</feature>
<sequence length="211" mass="23927">MFFDTPAFDLWLFELINQHWHVFWLNGIMRLLSSKTLLFLLFVPAALLTARRLGRRQLILFVVLLAAMGLTDLTTSMVKDSIQRVRPLNSLPNTHFVEDGQWQQRPADFVSTKTSGSSYPSAHASNSMCLATLALLFWGTRMRQGLRTAVAALPFLVGYSRLYLGKHFPSDILAGWLYGMVLAILVWLIWKYLLEQKITGGNGMAQEPSQH</sequence>
<feature type="transmembrane region" description="Helical" evidence="1">
    <location>
        <begin position="20"/>
        <end position="46"/>
    </location>
</feature>
<dbReference type="AlphaFoldDB" id="A0A1T4X6H7"/>
<keyword evidence="1" id="KW-1133">Transmembrane helix</keyword>
<dbReference type="PANTHER" id="PTHR14969">
    <property type="entry name" value="SPHINGOSINE-1-PHOSPHATE PHOSPHOHYDROLASE"/>
    <property type="match status" value="1"/>
</dbReference>
<evidence type="ECO:0000313" key="4">
    <source>
        <dbReference type="Proteomes" id="UP000190027"/>
    </source>
</evidence>
<dbReference type="Gene3D" id="1.20.144.10">
    <property type="entry name" value="Phosphatidic acid phosphatase type 2/haloperoxidase"/>
    <property type="match status" value="1"/>
</dbReference>
<name>A0A1T4X6H7_9BACT</name>
<dbReference type="OrthoDB" id="9801622at2"/>
<feature type="transmembrane region" description="Helical" evidence="1">
    <location>
        <begin position="119"/>
        <end position="138"/>
    </location>
</feature>
<organism evidence="3 4">
    <name type="scientific">Paucidesulfovibrio gracilis DSM 16080</name>
    <dbReference type="NCBI Taxonomy" id="1121449"/>
    <lineage>
        <taxon>Bacteria</taxon>
        <taxon>Pseudomonadati</taxon>
        <taxon>Thermodesulfobacteriota</taxon>
        <taxon>Desulfovibrionia</taxon>
        <taxon>Desulfovibrionales</taxon>
        <taxon>Desulfovibrionaceae</taxon>
        <taxon>Paucidesulfovibrio</taxon>
    </lineage>
</organism>
<feature type="domain" description="Phosphatidic acid phosphatase type 2/haloperoxidase" evidence="2">
    <location>
        <begin position="59"/>
        <end position="187"/>
    </location>
</feature>
<keyword evidence="1" id="KW-0812">Transmembrane</keyword>
<feature type="transmembrane region" description="Helical" evidence="1">
    <location>
        <begin position="145"/>
        <end position="164"/>
    </location>
</feature>
<accession>A0A1T4X6H7</accession>
<keyword evidence="4" id="KW-1185">Reference proteome</keyword>
<dbReference type="InterPro" id="IPR036938">
    <property type="entry name" value="PAP2/HPO_sf"/>
</dbReference>